<dbReference type="PANTHER" id="PTHR21174">
    <property type="match status" value="1"/>
</dbReference>
<protein>
    <recommendedName>
        <fullName evidence="3">Metal-dependent phosphohydrolase</fullName>
    </recommendedName>
</protein>
<reference evidence="1" key="2">
    <citation type="submission" date="2020-09" db="EMBL/GenBank/DDBJ databases">
        <authorList>
            <person name="Sun Q."/>
            <person name="Zhou Y."/>
        </authorList>
    </citation>
    <scope>NUCLEOTIDE SEQUENCE</scope>
    <source>
        <strain evidence="1">CGMCC 1.12160</strain>
    </source>
</reference>
<dbReference type="Proteomes" id="UP000605670">
    <property type="component" value="Unassembled WGS sequence"/>
</dbReference>
<sequence length="227" mass="24794">MNALAEPLLDRWLADAELLAPRAGRDLWLREGSLLLRGWGEPHRRYHTAEHLAEVLAALDELAGAGHLDVREALLARAVGWYHDLHYDPSAAPGSNEHRSATMARDHLHALGVDDTLVGTVEDGVLMTATHEVRPGGVEGGVGARVLDAVHDADLWILSAPSPRYAAYRAQVREEYAHVPDHLFRAGRAAVMGGFAGRERIYRTDHAHAAWTAQARVNLADELADLA</sequence>
<keyword evidence="2" id="KW-1185">Reference proteome</keyword>
<comment type="caution">
    <text evidence="1">The sequence shown here is derived from an EMBL/GenBank/DDBJ whole genome shotgun (WGS) entry which is preliminary data.</text>
</comment>
<gene>
    <name evidence="1" type="ORF">GCM10011366_24910</name>
</gene>
<name>A0A917F6M4_9MICO</name>
<proteinExistence type="predicted"/>
<dbReference type="PANTHER" id="PTHR21174:SF0">
    <property type="entry name" value="HD PHOSPHOHYDROLASE FAMILY PROTEIN-RELATED"/>
    <property type="match status" value="1"/>
</dbReference>
<dbReference type="AlphaFoldDB" id="A0A917F6M4"/>
<organism evidence="1 2">
    <name type="scientific">Ornithinimicrobium tianjinense</name>
    <dbReference type="NCBI Taxonomy" id="1195761"/>
    <lineage>
        <taxon>Bacteria</taxon>
        <taxon>Bacillati</taxon>
        <taxon>Actinomycetota</taxon>
        <taxon>Actinomycetes</taxon>
        <taxon>Micrococcales</taxon>
        <taxon>Ornithinimicrobiaceae</taxon>
        <taxon>Ornithinimicrobium</taxon>
    </lineage>
</organism>
<dbReference type="InterPro" id="IPR009218">
    <property type="entry name" value="HD_phosphohydro"/>
</dbReference>
<dbReference type="EMBL" id="BMEM01000004">
    <property type="protein sequence ID" value="GGF56020.1"/>
    <property type="molecule type" value="Genomic_DNA"/>
</dbReference>
<dbReference type="Gene3D" id="1.10.3210.10">
    <property type="entry name" value="Hypothetical protein af1432"/>
    <property type="match status" value="1"/>
</dbReference>
<evidence type="ECO:0008006" key="3">
    <source>
        <dbReference type="Google" id="ProtNLM"/>
    </source>
</evidence>
<dbReference type="PIRSF" id="PIRSF035170">
    <property type="entry name" value="HD_phosphohydro"/>
    <property type="match status" value="1"/>
</dbReference>
<evidence type="ECO:0000313" key="2">
    <source>
        <dbReference type="Proteomes" id="UP000605670"/>
    </source>
</evidence>
<dbReference type="SUPFAM" id="SSF109604">
    <property type="entry name" value="HD-domain/PDEase-like"/>
    <property type="match status" value="1"/>
</dbReference>
<accession>A0A917F6M4</accession>
<reference evidence="1" key="1">
    <citation type="journal article" date="2014" name="Int. J. Syst. Evol. Microbiol.">
        <title>Complete genome sequence of Corynebacterium casei LMG S-19264T (=DSM 44701T), isolated from a smear-ripened cheese.</title>
        <authorList>
            <consortium name="US DOE Joint Genome Institute (JGI-PGF)"/>
            <person name="Walter F."/>
            <person name="Albersmeier A."/>
            <person name="Kalinowski J."/>
            <person name="Ruckert C."/>
        </authorList>
    </citation>
    <scope>NUCLEOTIDE SEQUENCE</scope>
    <source>
        <strain evidence="1">CGMCC 1.12160</strain>
    </source>
</reference>
<evidence type="ECO:0000313" key="1">
    <source>
        <dbReference type="EMBL" id="GGF56020.1"/>
    </source>
</evidence>